<protein>
    <recommendedName>
        <fullName evidence="11">Molybdopterin molybdenumtransferase</fullName>
        <ecNumber evidence="11">2.10.1.1</ecNumber>
    </recommendedName>
</protein>
<dbReference type="InterPro" id="IPR038987">
    <property type="entry name" value="MoeA-like"/>
</dbReference>
<accession>Q2KWH1</accession>
<dbReference type="FunFam" id="3.40.980.10:FF:000004">
    <property type="entry name" value="Molybdopterin molybdenumtransferase"/>
    <property type="match status" value="1"/>
</dbReference>
<dbReference type="Gene3D" id="2.170.190.11">
    <property type="entry name" value="Molybdopterin biosynthesis moea protein, domain 3"/>
    <property type="match status" value="1"/>
</dbReference>
<evidence type="ECO:0000256" key="11">
    <source>
        <dbReference type="RuleBase" id="RU365090"/>
    </source>
</evidence>
<proteinExistence type="inferred from homology"/>
<evidence type="ECO:0000256" key="10">
    <source>
        <dbReference type="ARBA" id="ARBA00047317"/>
    </source>
</evidence>
<keyword evidence="9 11" id="KW-0501">Molybdenum cofactor biosynthesis</keyword>
<dbReference type="InterPro" id="IPR001453">
    <property type="entry name" value="MoaB/Mog_dom"/>
</dbReference>
<dbReference type="Gene3D" id="3.90.105.10">
    <property type="entry name" value="Molybdopterin biosynthesis moea protein, domain 2"/>
    <property type="match status" value="1"/>
</dbReference>
<dbReference type="InterPro" id="IPR005110">
    <property type="entry name" value="MoeA_linker/N"/>
</dbReference>
<comment type="cofactor">
    <cofactor evidence="1 11">
        <name>Mg(2+)</name>
        <dbReference type="ChEBI" id="CHEBI:18420"/>
    </cofactor>
</comment>
<dbReference type="eggNOG" id="COG0303">
    <property type="taxonomic scope" value="Bacteria"/>
</dbReference>
<dbReference type="EC" id="2.10.1.1" evidence="11"/>
<name>Q2KWH1_BORA1</name>
<dbReference type="STRING" id="360910.BAV0822"/>
<dbReference type="EMBL" id="AM167904">
    <property type="protein sequence ID" value="CAJ48433.1"/>
    <property type="molecule type" value="Genomic_DNA"/>
</dbReference>
<dbReference type="Pfam" id="PF03454">
    <property type="entry name" value="MoeA_C"/>
    <property type="match status" value="1"/>
</dbReference>
<dbReference type="SUPFAM" id="SSF63867">
    <property type="entry name" value="MoeA C-terminal domain-like"/>
    <property type="match status" value="1"/>
</dbReference>
<dbReference type="CDD" id="cd00887">
    <property type="entry name" value="MoeA"/>
    <property type="match status" value="1"/>
</dbReference>
<evidence type="ECO:0000256" key="7">
    <source>
        <dbReference type="ARBA" id="ARBA00022723"/>
    </source>
</evidence>
<dbReference type="Pfam" id="PF00994">
    <property type="entry name" value="MoCF_biosynth"/>
    <property type="match status" value="1"/>
</dbReference>
<dbReference type="SMART" id="SM00852">
    <property type="entry name" value="MoCF_biosynth"/>
    <property type="match status" value="1"/>
</dbReference>
<keyword evidence="5 11" id="KW-0500">Molybdenum</keyword>
<keyword evidence="14" id="KW-1185">Reference proteome</keyword>
<evidence type="ECO:0000256" key="8">
    <source>
        <dbReference type="ARBA" id="ARBA00022842"/>
    </source>
</evidence>
<dbReference type="InterPro" id="IPR036135">
    <property type="entry name" value="MoeA_linker/N_sf"/>
</dbReference>
<feature type="domain" description="MoaB/Mog" evidence="12">
    <location>
        <begin position="174"/>
        <end position="312"/>
    </location>
</feature>
<evidence type="ECO:0000256" key="6">
    <source>
        <dbReference type="ARBA" id="ARBA00022679"/>
    </source>
</evidence>
<comment type="catalytic activity">
    <reaction evidence="10">
        <text>adenylyl-molybdopterin + molybdate = Mo-molybdopterin + AMP + H(+)</text>
        <dbReference type="Rhea" id="RHEA:35047"/>
        <dbReference type="ChEBI" id="CHEBI:15378"/>
        <dbReference type="ChEBI" id="CHEBI:36264"/>
        <dbReference type="ChEBI" id="CHEBI:62727"/>
        <dbReference type="ChEBI" id="CHEBI:71302"/>
        <dbReference type="ChEBI" id="CHEBI:456215"/>
        <dbReference type="EC" id="2.10.1.1"/>
    </reaction>
</comment>
<dbReference type="OrthoDB" id="9804758at2"/>
<dbReference type="PROSITE" id="PS01079">
    <property type="entry name" value="MOCF_BIOSYNTHESIS_2"/>
    <property type="match status" value="1"/>
</dbReference>
<evidence type="ECO:0000313" key="14">
    <source>
        <dbReference type="Proteomes" id="UP000001977"/>
    </source>
</evidence>
<evidence type="ECO:0000256" key="3">
    <source>
        <dbReference type="ARBA" id="ARBA00005046"/>
    </source>
</evidence>
<dbReference type="KEGG" id="bav:BAV0822"/>
<gene>
    <name evidence="13" type="primary">moeA</name>
    <name evidence="13" type="ordered locus">BAV0822</name>
</gene>
<dbReference type="UniPathway" id="UPA00344"/>
<dbReference type="SUPFAM" id="SSF53218">
    <property type="entry name" value="Molybdenum cofactor biosynthesis proteins"/>
    <property type="match status" value="1"/>
</dbReference>
<dbReference type="GO" id="GO:0006777">
    <property type="term" value="P:Mo-molybdopterin cofactor biosynthetic process"/>
    <property type="evidence" value="ECO:0007669"/>
    <property type="project" value="UniProtKB-UniRule"/>
</dbReference>
<reference evidence="13 14" key="1">
    <citation type="journal article" date="2006" name="J. Bacteriol.">
        <title>Comparison of the genome sequence of the poultry pathogen Bordetella avium with those of B. bronchiseptica, B. pertussis, and B. parapertussis reveals extensive diversity in surface structures associated with host interaction.</title>
        <authorList>
            <person name="Sebaihia M."/>
            <person name="Preston A."/>
            <person name="Maskell D.J."/>
            <person name="Kuzmiak H."/>
            <person name="Connell T.D."/>
            <person name="King N.D."/>
            <person name="Orndorff P.E."/>
            <person name="Miyamoto D.M."/>
            <person name="Thomson N.R."/>
            <person name="Harris D."/>
            <person name="Goble A."/>
            <person name="Lord A."/>
            <person name="Murphy L."/>
            <person name="Quail M.A."/>
            <person name="Rutter S."/>
            <person name="Squares R."/>
            <person name="Squares S."/>
            <person name="Woodward J."/>
            <person name="Parkhill J."/>
            <person name="Temple L.M."/>
        </authorList>
    </citation>
    <scope>NUCLEOTIDE SEQUENCE [LARGE SCALE GENOMIC DNA]</scope>
    <source>
        <strain evidence="13 14">197N</strain>
    </source>
</reference>
<dbReference type="Gene3D" id="3.40.980.10">
    <property type="entry name" value="MoaB/Mog-like domain"/>
    <property type="match status" value="1"/>
</dbReference>
<dbReference type="NCBIfam" id="TIGR00177">
    <property type="entry name" value="molyb_syn"/>
    <property type="match status" value="1"/>
</dbReference>
<evidence type="ECO:0000256" key="9">
    <source>
        <dbReference type="ARBA" id="ARBA00023150"/>
    </source>
</evidence>
<organism evidence="13 14">
    <name type="scientific">Bordetella avium (strain 197N)</name>
    <dbReference type="NCBI Taxonomy" id="360910"/>
    <lineage>
        <taxon>Bacteria</taxon>
        <taxon>Pseudomonadati</taxon>
        <taxon>Pseudomonadota</taxon>
        <taxon>Betaproteobacteria</taxon>
        <taxon>Burkholderiales</taxon>
        <taxon>Alcaligenaceae</taxon>
        <taxon>Bordetella</taxon>
    </lineage>
</organism>
<dbReference type="GeneID" id="92935997"/>
<evidence type="ECO:0000256" key="5">
    <source>
        <dbReference type="ARBA" id="ARBA00022505"/>
    </source>
</evidence>
<sequence>MMEFDQAQAQLAEAAAALTRRETLPLARLAGRVLAQDITATLDLPSADNSAMDGYAIRYADYQAGRALPVTQRVFAGEMPARLEAGQAARLFTGSLLPEGADTVIMQEDARETDGQVEILLAPSAGQHVRKRGEDTRAGALLLAGGTVLQAAHIALLASQGIAQAEVIDRLRVGILTTGDELVPPGAPRQAQQIYNSNGAMLAALAEGMGAQATHVLHARDDEESLKAAFDQLLDDCDLILSVGGVSVGERDLVKPVLESMGAQLVLWKVRMKPGKPVALAHARGKPLVCLPGNPVSAYTVFTVLVSPLLRRMQGRREIYPRVDHVALRTAHTRRDGREEFLRVQYRVGLTPELHAYTNQSSGVLSSLAWSDGLARLPYDTDIQDGAQVRYYDMRLWQA</sequence>
<dbReference type="InterPro" id="IPR005111">
    <property type="entry name" value="MoeA_C_domain_IV"/>
</dbReference>
<evidence type="ECO:0000256" key="1">
    <source>
        <dbReference type="ARBA" id="ARBA00001946"/>
    </source>
</evidence>
<dbReference type="PANTHER" id="PTHR10192:SF5">
    <property type="entry name" value="GEPHYRIN"/>
    <property type="match status" value="1"/>
</dbReference>
<dbReference type="InterPro" id="IPR036425">
    <property type="entry name" value="MoaB/Mog-like_dom_sf"/>
</dbReference>
<comment type="pathway">
    <text evidence="3 11">Cofactor biosynthesis; molybdopterin biosynthesis.</text>
</comment>
<dbReference type="SUPFAM" id="SSF63882">
    <property type="entry name" value="MoeA N-terminal region -like"/>
    <property type="match status" value="1"/>
</dbReference>
<dbReference type="RefSeq" id="WP_012416514.1">
    <property type="nucleotide sequence ID" value="NC_010645.1"/>
</dbReference>
<dbReference type="GO" id="GO:0061599">
    <property type="term" value="F:molybdopterin molybdotransferase activity"/>
    <property type="evidence" value="ECO:0007669"/>
    <property type="project" value="UniProtKB-UniRule"/>
</dbReference>
<dbReference type="InterPro" id="IPR008284">
    <property type="entry name" value="MoCF_biosynth_CS"/>
</dbReference>
<evidence type="ECO:0000313" key="13">
    <source>
        <dbReference type="EMBL" id="CAJ48433.1"/>
    </source>
</evidence>
<keyword evidence="7 11" id="KW-0479">Metal-binding</keyword>
<evidence type="ECO:0000259" key="12">
    <source>
        <dbReference type="SMART" id="SM00852"/>
    </source>
</evidence>
<keyword evidence="6 11" id="KW-0808">Transferase</keyword>
<dbReference type="GO" id="GO:0005829">
    <property type="term" value="C:cytosol"/>
    <property type="evidence" value="ECO:0007669"/>
    <property type="project" value="TreeGrafter"/>
</dbReference>
<dbReference type="InterPro" id="IPR036688">
    <property type="entry name" value="MoeA_C_domain_IV_sf"/>
</dbReference>
<dbReference type="PANTHER" id="PTHR10192">
    <property type="entry name" value="MOLYBDOPTERIN BIOSYNTHESIS PROTEIN"/>
    <property type="match status" value="1"/>
</dbReference>
<dbReference type="HOGENOM" id="CLU_010186_7_2_4"/>
<comment type="similarity">
    <text evidence="4 11">Belongs to the MoeA family.</text>
</comment>
<comment type="function">
    <text evidence="2 11">Catalyzes the insertion of molybdate into adenylated molybdopterin with the concomitant release of AMP.</text>
</comment>
<dbReference type="Gene3D" id="2.40.340.10">
    <property type="entry name" value="MoeA, C-terminal, domain IV"/>
    <property type="match status" value="1"/>
</dbReference>
<keyword evidence="8 11" id="KW-0460">Magnesium</keyword>
<evidence type="ECO:0000256" key="2">
    <source>
        <dbReference type="ARBA" id="ARBA00002901"/>
    </source>
</evidence>
<dbReference type="GO" id="GO:0046872">
    <property type="term" value="F:metal ion binding"/>
    <property type="evidence" value="ECO:0007669"/>
    <property type="project" value="UniProtKB-UniRule"/>
</dbReference>
<dbReference type="NCBIfam" id="NF045515">
    <property type="entry name" value="Glp_gephyrin"/>
    <property type="match status" value="1"/>
</dbReference>
<dbReference type="Pfam" id="PF03453">
    <property type="entry name" value="MoeA_N"/>
    <property type="match status" value="1"/>
</dbReference>
<evidence type="ECO:0000256" key="4">
    <source>
        <dbReference type="ARBA" id="ARBA00010763"/>
    </source>
</evidence>
<dbReference type="Proteomes" id="UP000001977">
    <property type="component" value="Chromosome"/>
</dbReference>
<dbReference type="AlphaFoldDB" id="Q2KWH1"/>